<proteinExistence type="predicted"/>
<dbReference type="SMART" id="SM01134">
    <property type="entry name" value="DeoRC"/>
    <property type="match status" value="1"/>
</dbReference>
<dbReference type="SUPFAM" id="SSF46785">
    <property type="entry name" value="Winged helix' DNA-binding domain"/>
    <property type="match status" value="1"/>
</dbReference>
<protein>
    <recommendedName>
        <fullName evidence="4">HTH deoR-type domain-containing protein</fullName>
    </recommendedName>
</protein>
<evidence type="ECO:0000259" key="4">
    <source>
        <dbReference type="PROSITE" id="PS51000"/>
    </source>
</evidence>
<accession>A0A0F9ER50</accession>
<dbReference type="SUPFAM" id="SSF100950">
    <property type="entry name" value="NagB/RpiA/CoA transferase-like"/>
    <property type="match status" value="1"/>
</dbReference>
<dbReference type="InterPro" id="IPR036388">
    <property type="entry name" value="WH-like_DNA-bd_sf"/>
</dbReference>
<gene>
    <name evidence="5" type="ORF">LCGC14_2043090</name>
</gene>
<dbReference type="PROSITE" id="PS00894">
    <property type="entry name" value="HTH_DEOR_1"/>
    <property type="match status" value="1"/>
</dbReference>
<comment type="caution">
    <text evidence="5">The sequence shown here is derived from an EMBL/GenBank/DDBJ whole genome shotgun (WGS) entry which is preliminary data.</text>
</comment>
<dbReference type="GO" id="GO:0003677">
    <property type="term" value="F:DNA binding"/>
    <property type="evidence" value="ECO:0007669"/>
    <property type="project" value="UniProtKB-KW"/>
</dbReference>
<dbReference type="PRINTS" id="PR00037">
    <property type="entry name" value="HTHLACR"/>
</dbReference>
<dbReference type="Pfam" id="PF08220">
    <property type="entry name" value="HTH_DeoR"/>
    <property type="match status" value="1"/>
</dbReference>
<dbReference type="GO" id="GO:0003700">
    <property type="term" value="F:DNA-binding transcription factor activity"/>
    <property type="evidence" value="ECO:0007669"/>
    <property type="project" value="InterPro"/>
</dbReference>
<dbReference type="Gene3D" id="1.10.10.10">
    <property type="entry name" value="Winged helix-like DNA-binding domain superfamily/Winged helix DNA-binding domain"/>
    <property type="match status" value="1"/>
</dbReference>
<dbReference type="PANTHER" id="PTHR30363:SF59">
    <property type="entry name" value="DEOR FAMILY REGULATORY PROTEIN"/>
    <property type="match status" value="1"/>
</dbReference>
<dbReference type="InterPro" id="IPR014036">
    <property type="entry name" value="DeoR-like_C"/>
</dbReference>
<dbReference type="EMBL" id="LAZR01023989">
    <property type="protein sequence ID" value="KKL76618.1"/>
    <property type="molecule type" value="Genomic_DNA"/>
</dbReference>
<feature type="domain" description="HTH deoR-type" evidence="4">
    <location>
        <begin position="1"/>
        <end position="56"/>
    </location>
</feature>
<keyword evidence="3" id="KW-0804">Transcription</keyword>
<organism evidence="5">
    <name type="scientific">marine sediment metagenome</name>
    <dbReference type="NCBI Taxonomy" id="412755"/>
    <lineage>
        <taxon>unclassified sequences</taxon>
        <taxon>metagenomes</taxon>
        <taxon>ecological metagenomes</taxon>
    </lineage>
</organism>
<evidence type="ECO:0000256" key="3">
    <source>
        <dbReference type="ARBA" id="ARBA00023163"/>
    </source>
</evidence>
<dbReference type="SMART" id="SM00420">
    <property type="entry name" value="HTH_DEOR"/>
    <property type="match status" value="1"/>
</dbReference>
<dbReference type="PANTHER" id="PTHR30363">
    <property type="entry name" value="HTH-TYPE TRANSCRIPTIONAL REGULATOR SRLR-RELATED"/>
    <property type="match status" value="1"/>
</dbReference>
<dbReference type="InterPro" id="IPR050313">
    <property type="entry name" value="Carb_Metab_HTH_regulators"/>
</dbReference>
<evidence type="ECO:0000313" key="5">
    <source>
        <dbReference type="EMBL" id="KKL76618.1"/>
    </source>
</evidence>
<dbReference type="InterPro" id="IPR037171">
    <property type="entry name" value="NagB/RpiA_transferase-like"/>
</dbReference>
<dbReference type="InterPro" id="IPR001034">
    <property type="entry name" value="DeoR_HTH"/>
</dbReference>
<dbReference type="PROSITE" id="PS51000">
    <property type="entry name" value="HTH_DEOR_2"/>
    <property type="match status" value="1"/>
</dbReference>
<name>A0A0F9ER50_9ZZZZ</name>
<sequence length="201" mass="21974">MNKRHSKILSILSDGHQSTVNELSDKLSVSPATVRQDLTSLEKQRFLRRVHGGAVFDESDDIAHRMGINYEKKMSIAQAAKKFIREGETIFIESGSINALFAKEVSSVNNVTIITSNAFIARQVNSDISGSVILLGGIYQKESECLVGNLAKMCIKNLNFGKAFIGVDGFTPETGFTGRDIMSSMRLKTSVIRSISTGLVI</sequence>
<dbReference type="InterPro" id="IPR018356">
    <property type="entry name" value="Tscrpt_reg_HTH_DeoR_CS"/>
</dbReference>
<dbReference type="AlphaFoldDB" id="A0A0F9ER50"/>
<keyword evidence="2" id="KW-0238">DNA-binding</keyword>
<dbReference type="InterPro" id="IPR036390">
    <property type="entry name" value="WH_DNA-bd_sf"/>
</dbReference>
<dbReference type="Pfam" id="PF00455">
    <property type="entry name" value="DeoRC"/>
    <property type="match status" value="1"/>
</dbReference>
<reference evidence="5" key="1">
    <citation type="journal article" date="2015" name="Nature">
        <title>Complex archaea that bridge the gap between prokaryotes and eukaryotes.</title>
        <authorList>
            <person name="Spang A."/>
            <person name="Saw J.H."/>
            <person name="Jorgensen S.L."/>
            <person name="Zaremba-Niedzwiedzka K."/>
            <person name="Martijn J."/>
            <person name="Lind A.E."/>
            <person name="van Eijk R."/>
            <person name="Schleper C."/>
            <person name="Guy L."/>
            <person name="Ettema T.J."/>
        </authorList>
    </citation>
    <scope>NUCLEOTIDE SEQUENCE</scope>
</reference>
<evidence type="ECO:0000256" key="2">
    <source>
        <dbReference type="ARBA" id="ARBA00023125"/>
    </source>
</evidence>
<evidence type="ECO:0000256" key="1">
    <source>
        <dbReference type="ARBA" id="ARBA00023015"/>
    </source>
</evidence>
<keyword evidence="1" id="KW-0805">Transcription regulation</keyword>